<keyword evidence="6" id="KW-0812">Transmembrane</keyword>
<keyword evidence="6" id="KW-0472">Membrane</keyword>
<evidence type="ECO:0000256" key="4">
    <source>
        <dbReference type="ARBA" id="ARBA00023002"/>
    </source>
</evidence>
<evidence type="ECO:0000256" key="1">
    <source>
        <dbReference type="ARBA" id="ARBA00001961"/>
    </source>
</evidence>
<dbReference type="PANTHER" id="PTHR10869:SF246">
    <property type="entry name" value="TRANSMEMBRANE PROLYL 4-HYDROXYLASE"/>
    <property type="match status" value="1"/>
</dbReference>
<dbReference type="Gene3D" id="2.60.120.620">
    <property type="entry name" value="q2cbj1_9rhob like domain"/>
    <property type="match status" value="1"/>
</dbReference>
<organism evidence="8">
    <name type="scientific">Talaromyces marneffei PM1</name>
    <dbReference type="NCBI Taxonomy" id="1077442"/>
    <lineage>
        <taxon>Eukaryota</taxon>
        <taxon>Fungi</taxon>
        <taxon>Dikarya</taxon>
        <taxon>Ascomycota</taxon>
        <taxon>Pezizomycotina</taxon>
        <taxon>Eurotiomycetes</taxon>
        <taxon>Eurotiomycetidae</taxon>
        <taxon>Eurotiales</taxon>
        <taxon>Trichocomaceae</taxon>
        <taxon>Talaromyces</taxon>
        <taxon>Talaromyces sect. Talaromyces</taxon>
    </lineage>
</organism>
<keyword evidence="5" id="KW-0408">Iron</keyword>
<dbReference type="InterPro" id="IPR045054">
    <property type="entry name" value="P4HA-like"/>
</dbReference>
<dbReference type="SMART" id="SM00702">
    <property type="entry name" value="P4Hc"/>
    <property type="match status" value="1"/>
</dbReference>
<reference key="1">
    <citation type="journal article" date="2014" name="PLoS Genet.">
        <title>Signature Gene Expression Reveals Novel Clues to the Molecular Mechanisms of Dimorphic Transition in Penicillium marneffei.</title>
        <authorList>
            <person name="Yang E."/>
            <person name="Wang G."/>
            <person name="Cai J."/>
            <person name="Woo P.C."/>
            <person name="Lau S.K."/>
            <person name="Yuen K.-Y."/>
            <person name="Chow W.-N."/>
            <person name="Lin X."/>
        </authorList>
    </citation>
    <scope>NUCLEOTIDE SEQUENCE [LARGE SCALE GENOMIC DNA]</scope>
    <source>
        <strain>PM1</strain>
    </source>
</reference>
<dbReference type="EMBL" id="JPOX01000031">
    <property type="protein sequence ID" value="KFX44013.1"/>
    <property type="molecule type" value="Genomic_DNA"/>
</dbReference>
<keyword evidence="2" id="KW-0479">Metal-binding</keyword>
<evidence type="ECO:0000256" key="3">
    <source>
        <dbReference type="ARBA" id="ARBA00022964"/>
    </source>
</evidence>
<feature type="transmembrane region" description="Helical" evidence="6">
    <location>
        <begin position="12"/>
        <end position="31"/>
    </location>
</feature>
<keyword evidence="3" id="KW-0223">Dioxygenase</keyword>
<proteinExistence type="predicted"/>
<evidence type="ECO:0000256" key="2">
    <source>
        <dbReference type="ARBA" id="ARBA00022723"/>
    </source>
</evidence>
<feature type="domain" description="Fe2OG dioxygenase" evidence="7">
    <location>
        <begin position="153"/>
        <end position="277"/>
    </location>
</feature>
<dbReference type="HOGENOM" id="CLU_058132_0_4_1"/>
<dbReference type="PANTHER" id="PTHR10869">
    <property type="entry name" value="PROLYL 4-HYDROXYLASE ALPHA SUBUNIT"/>
    <property type="match status" value="1"/>
</dbReference>
<accession>A0A093XFQ6</accession>
<protein>
    <submittedName>
        <fullName evidence="8">Prolyl 4-hydroxylase subunit alpha-1</fullName>
    </submittedName>
</protein>
<dbReference type="GO" id="GO:0005783">
    <property type="term" value="C:endoplasmic reticulum"/>
    <property type="evidence" value="ECO:0007669"/>
    <property type="project" value="TreeGrafter"/>
</dbReference>
<evidence type="ECO:0000313" key="8">
    <source>
        <dbReference type="EMBL" id="KFX44013.1"/>
    </source>
</evidence>
<dbReference type="GO" id="GO:0005506">
    <property type="term" value="F:iron ion binding"/>
    <property type="evidence" value="ECO:0007669"/>
    <property type="project" value="InterPro"/>
</dbReference>
<dbReference type="AlphaFoldDB" id="A0A093XFQ6"/>
<dbReference type="GO" id="GO:0031418">
    <property type="term" value="F:L-ascorbic acid binding"/>
    <property type="evidence" value="ECO:0007669"/>
    <property type="project" value="InterPro"/>
</dbReference>
<evidence type="ECO:0000256" key="6">
    <source>
        <dbReference type="SAM" id="Phobius"/>
    </source>
</evidence>
<dbReference type="GO" id="GO:0004656">
    <property type="term" value="F:procollagen-proline 4-dioxygenase activity"/>
    <property type="evidence" value="ECO:0007669"/>
    <property type="project" value="TreeGrafter"/>
</dbReference>
<dbReference type="eggNOG" id="KOG1591">
    <property type="taxonomic scope" value="Eukaryota"/>
</dbReference>
<dbReference type="PROSITE" id="PS51471">
    <property type="entry name" value="FE2OG_OXY"/>
    <property type="match status" value="1"/>
</dbReference>
<dbReference type="InterPro" id="IPR005123">
    <property type="entry name" value="Oxoglu/Fe-dep_dioxygenase_dom"/>
</dbReference>
<keyword evidence="6" id="KW-1133">Transmembrane helix</keyword>
<dbReference type="Pfam" id="PF13640">
    <property type="entry name" value="2OG-FeII_Oxy_3"/>
    <property type="match status" value="1"/>
</dbReference>
<sequence length="293" mass="33412">MASSKGSKVSPTIYFSFAAVGLIIAVLGLLFPDFYDSNTGRVGLSLTIPKSIQKYLLTPSHEDRHQYRAQVFSRDPLVMYIHDFLTPEEIDYVLKYSEPRYEPSKVYGGIDNPPITDEKMRRSEQVIMDRKDPIARRLAQRAREFQGWRGNTTYVQPLSVQRYNVSGFYNYHFDPDGYITKGNRVTSFMIYLTDDCTGGGTNFPFLPQPNDTRWCDVIECDEEAKDGFQGTTFKPVKGSAVFWENFYPNGSWHHGVYHASLPVKSGIKVGLNIWSWDSAWEAPAEEEHVNATS</sequence>
<keyword evidence="4" id="KW-0560">Oxidoreductase</keyword>
<name>A0A093XFQ6_TALMA</name>
<dbReference type="InterPro" id="IPR044862">
    <property type="entry name" value="Pro_4_hyd_alph_FE2OG_OXY"/>
</dbReference>
<gene>
    <name evidence="8" type="ORF">GQ26_0310750</name>
</gene>
<comment type="caution">
    <text evidence="8">The sequence shown here is derived from an EMBL/GenBank/DDBJ whole genome shotgun (WGS) entry which is preliminary data.</text>
</comment>
<dbReference type="InterPro" id="IPR006620">
    <property type="entry name" value="Pro_4_hyd_alph"/>
</dbReference>
<evidence type="ECO:0000256" key="5">
    <source>
        <dbReference type="ARBA" id="ARBA00023004"/>
    </source>
</evidence>
<comment type="cofactor">
    <cofactor evidence="1">
        <name>L-ascorbate</name>
        <dbReference type="ChEBI" id="CHEBI:38290"/>
    </cofactor>
</comment>
<reference evidence="8" key="2">
    <citation type="journal article" date="2014" name="PLoS Genet.">
        <title>Signature gene expression reveals novel clues to the molecular mechanisms of dimorphic transition in Penicillium marneffei.</title>
        <authorList>
            <person name="Yang E."/>
            <person name="Wang G."/>
            <person name="Cai J."/>
            <person name="Woo P.C."/>
            <person name="Lau S.K."/>
            <person name="Yuen K.-Y."/>
            <person name="Chow W.-N."/>
            <person name="Lin X."/>
        </authorList>
    </citation>
    <scope>NUCLEOTIDE SEQUENCE</scope>
    <source>
        <strain evidence="8">PM1</strain>
    </source>
</reference>
<evidence type="ECO:0000259" key="7">
    <source>
        <dbReference type="PROSITE" id="PS51471"/>
    </source>
</evidence>